<dbReference type="InterPro" id="IPR009081">
    <property type="entry name" value="PP-bd_ACP"/>
</dbReference>
<evidence type="ECO:0008006" key="11">
    <source>
        <dbReference type="Google" id="ProtNLM"/>
    </source>
</evidence>
<dbReference type="Gene3D" id="3.30.300.30">
    <property type="match status" value="1"/>
</dbReference>
<keyword evidence="4" id="KW-0276">Fatty acid metabolism</keyword>
<evidence type="ECO:0000256" key="3">
    <source>
        <dbReference type="ARBA" id="ARBA00022553"/>
    </source>
</evidence>
<dbReference type="PANTHER" id="PTHR45527:SF1">
    <property type="entry name" value="FATTY ACID SYNTHASE"/>
    <property type="match status" value="1"/>
</dbReference>
<evidence type="ECO:0000256" key="1">
    <source>
        <dbReference type="ARBA" id="ARBA00006432"/>
    </source>
</evidence>
<dbReference type="GO" id="GO:0003824">
    <property type="term" value="F:catalytic activity"/>
    <property type="evidence" value="ECO:0007669"/>
    <property type="project" value="InterPro"/>
</dbReference>
<dbReference type="SUPFAM" id="SSF52777">
    <property type="entry name" value="CoA-dependent acyltransferases"/>
    <property type="match status" value="2"/>
</dbReference>
<dbReference type="InterPro" id="IPR020845">
    <property type="entry name" value="AMP-binding_CS"/>
</dbReference>
<gene>
    <name evidence="10" type="ORF">As57867_014061</name>
</gene>
<dbReference type="InterPro" id="IPR040097">
    <property type="entry name" value="FAAL/FAAC"/>
</dbReference>
<dbReference type="GO" id="GO:0006631">
    <property type="term" value="P:fatty acid metabolic process"/>
    <property type="evidence" value="ECO:0007669"/>
    <property type="project" value="UniProtKB-KW"/>
</dbReference>
<dbReference type="Pfam" id="PF00668">
    <property type="entry name" value="Condensation"/>
    <property type="match status" value="1"/>
</dbReference>
<dbReference type="GO" id="GO:0031177">
    <property type="term" value="F:phosphopantetheine binding"/>
    <property type="evidence" value="ECO:0007669"/>
    <property type="project" value="TreeGrafter"/>
</dbReference>
<evidence type="ECO:0000259" key="8">
    <source>
        <dbReference type="Pfam" id="PF00668"/>
    </source>
</evidence>
<feature type="domain" description="Condensation" evidence="8">
    <location>
        <begin position="725"/>
        <end position="1119"/>
    </location>
</feature>
<accession>A0A6A4YEM0</accession>
<organism evidence="10">
    <name type="scientific">Aphanomyces stellatus</name>
    <dbReference type="NCBI Taxonomy" id="120398"/>
    <lineage>
        <taxon>Eukaryota</taxon>
        <taxon>Sar</taxon>
        <taxon>Stramenopiles</taxon>
        <taxon>Oomycota</taxon>
        <taxon>Saprolegniomycetes</taxon>
        <taxon>Saprolegniales</taxon>
        <taxon>Verrucalvaceae</taxon>
        <taxon>Aphanomyces</taxon>
    </lineage>
</organism>
<dbReference type="InterPro" id="IPR025110">
    <property type="entry name" value="AMP-bd_C"/>
</dbReference>
<keyword evidence="2" id="KW-0596">Phosphopantetheine</keyword>
<dbReference type="OrthoDB" id="75981at2759"/>
<dbReference type="GO" id="GO:0044550">
    <property type="term" value="P:secondary metabolite biosynthetic process"/>
    <property type="evidence" value="ECO:0007669"/>
    <property type="project" value="TreeGrafter"/>
</dbReference>
<dbReference type="Pfam" id="PF00501">
    <property type="entry name" value="AMP-binding"/>
    <property type="match status" value="2"/>
</dbReference>
<dbReference type="Gene3D" id="3.40.50.12780">
    <property type="entry name" value="N-terminal domain of ligase-like"/>
    <property type="match status" value="2"/>
</dbReference>
<evidence type="ECO:0000256" key="4">
    <source>
        <dbReference type="ARBA" id="ARBA00022832"/>
    </source>
</evidence>
<dbReference type="InterPro" id="IPR001242">
    <property type="entry name" value="Condensation_dom"/>
</dbReference>
<dbReference type="Gene3D" id="3.30.559.30">
    <property type="entry name" value="Nonribosomal peptide synthetase, condensation domain"/>
    <property type="match status" value="1"/>
</dbReference>
<protein>
    <recommendedName>
        <fullName evidence="11">Carrier domain-containing protein</fullName>
    </recommendedName>
</protein>
<proteinExistence type="inferred from homology"/>
<keyword evidence="5" id="KW-0443">Lipid metabolism</keyword>
<dbReference type="Gene3D" id="1.10.1200.10">
    <property type="entry name" value="ACP-like"/>
    <property type="match status" value="1"/>
</dbReference>
<dbReference type="CDD" id="cd05931">
    <property type="entry name" value="FAAL"/>
    <property type="match status" value="1"/>
</dbReference>
<name>A0A6A4YEM0_9STRA</name>
<feature type="domain" description="AMP-dependent synthetase/ligase" evidence="6">
    <location>
        <begin position="1163"/>
        <end position="1447"/>
    </location>
</feature>
<dbReference type="InterPro" id="IPR000873">
    <property type="entry name" value="AMP-dep_synth/lig_dom"/>
</dbReference>
<dbReference type="InterPro" id="IPR023213">
    <property type="entry name" value="CAT-like_dom_sf"/>
</dbReference>
<evidence type="ECO:0000259" key="6">
    <source>
        <dbReference type="Pfam" id="PF00501"/>
    </source>
</evidence>
<evidence type="ECO:0000256" key="5">
    <source>
        <dbReference type="ARBA" id="ARBA00023098"/>
    </source>
</evidence>
<feature type="domain" description="AMP-dependent synthetase/ligase" evidence="6">
    <location>
        <begin position="32"/>
        <end position="437"/>
    </location>
</feature>
<dbReference type="Gene3D" id="3.30.559.10">
    <property type="entry name" value="Chloramphenicol acetyltransferase-like domain"/>
    <property type="match status" value="1"/>
</dbReference>
<dbReference type="SUPFAM" id="SSF56801">
    <property type="entry name" value="Acetyl-CoA synthetase-like"/>
    <property type="match status" value="2"/>
</dbReference>
<evidence type="ECO:0000256" key="2">
    <source>
        <dbReference type="ARBA" id="ARBA00022450"/>
    </source>
</evidence>
<evidence type="ECO:0000259" key="9">
    <source>
        <dbReference type="Pfam" id="PF23024"/>
    </source>
</evidence>
<reference evidence="10" key="1">
    <citation type="submission" date="2019-06" db="EMBL/GenBank/DDBJ databases">
        <title>Genomics analysis of Aphanomyces spp. identifies a new class of oomycete effector associated with host adaptation.</title>
        <authorList>
            <person name="Gaulin E."/>
        </authorList>
    </citation>
    <scope>NUCLEOTIDE SEQUENCE</scope>
    <source>
        <strain evidence="10">CBS 578.67</strain>
    </source>
</reference>
<evidence type="ECO:0000259" key="7">
    <source>
        <dbReference type="Pfam" id="PF00550"/>
    </source>
</evidence>
<dbReference type="InterPro" id="IPR036736">
    <property type="entry name" value="ACP-like_sf"/>
</dbReference>
<feature type="non-terminal residue" evidence="10">
    <location>
        <position position="1456"/>
    </location>
</feature>
<evidence type="ECO:0000313" key="10">
    <source>
        <dbReference type="EMBL" id="KAF0695031.1"/>
    </source>
</evidence>
<dbReference type="EMBL" id="VJMH01005521">
    <property type="protein sequence ID" value="KAF0695031.1"/>
    <property type="molecule type" value="Genomic_DNA"/>
</dbReference>
<dbReference type="PANTHER" id="PTHR45527">
    <property type="entry name" value="NONRIBOSOMAL PEPTIDE SYNTHETASE"/>
    <property type="match status" value="1"/>
</dbReference>
<dbReference type="InterPro" id="IPR042099">
    <property type="entry name" value="ANL_N_sf"/>
</dbReference>
<feature type="domain" description="AMP-binding enzyme C-terminal" evidence="9">
    <location>
        <begin position="480"/>
        <end position="595"/>
    </location>
</feature>
<dbReference type="GO" id="GO:0043041">
    <property type="term" value="P:amino acid activation for nonribosomal peptide biosynthetic process"/>
    <property type="evidence" value="ECO:0007669"/>
    <property type="project" value="TreeGrafter"/>
</dbReference>
<dbReference type="SUPFAM" id="SSF47336">
    <property type="entry name" value="ACP-like"/>
    <property type="match status" value="1"/>
</dbReference>
<feature type="domain" description="Carrier" evidence="7">
    <location>
        <begin position="629"/>
        <end position="685"/>
    </location>
</feature>
<dbReference type="PROSITE" id="PS00455">
    <property type="entry name" value="AMP_BINDING"/>
    <property type="match status" value="2"/>
</dbReference>
<sequence>MMTSADASYARELNAARDAGYDWVKPLAETLKARARQTPDSVAYTFLDDRGDETSRLTFAQVDAAARAIAATLQALSGLAVGDRAVLCYPAGLDFTAAFWGCVYAGVVATPIAPPHPALLAKELPRFNRMAADCAAKVILTTHAYFDAAVAPAPAKWVSDSVVWLATDGASQAAHGYRDVVNAMDDVAFFQYSSGSTSDPKAVMISHGNIQAQMLTWLALVEPSDVMVSWLPHFHDMGLVVFTLLPVAIGAHCVSMAPLSFIKDPTLWLRSVTRYHGTMICAPNFGYALAARKTSSAVVATLALAHLKKAMCGAEPIRADTLHEFAQTFAPAGFDSKTFDCGYGMAEATLAISTKGSHARYDPTILTVQTRVLQEEHCIALATADQSSEATRTFVGCGYLAPTFKLIVVAPATGKEVAERHVGELWIQSPSVGKGYWNRDELTNQMFGATVESQEGVWFRTGDLGFCNHREVFITGRLKDLIIIRGRNMYPQDIELTVEQASDQVRPGCVAAFSVESASHEEVVVVALELQVNLKDDMAALKSIARTIYTAVNEEHRLLCGAIVLLKPRSIPKTTSGKIQRNATKAKYETGQLAVQFIHKDSTTPEESIFQPENADTNGAKFESIAEAQLAQVWIHVLHLNPSDVTRESSIFSLGGDSLTIMLVAAECERRGLPASATKMYEEPVLWRAAQSLVSEPSSMDWPSAVLDVSALDEIYRDWPSGTHQVYPVTPLQAGMIHATIKDRSAYVAQEIFILGKSMEVEKLVAAFDTVVRQREILRTTFVALSTGIFQVIQRTVEVVNVADGENIDDFLTQDKTLGFEVGGSSFVRFTIFQTQMDTYAVLTLHHALYDGWSRVMLMEDLSAAYRDERLISRPPFCSTVDYIQAQDRDVIFQFWNPLLRGATPSLVASTPLDIIDTEITDPLSIEAILTLEEMATVAKLAGVTVALFAKVAWAATLRKYTRQNDVIFGEVLANRSLPICNGDRIMGPLISTTPCRILFNDEKSVVSLLHSTQTLSAEVTKYPYITPVEIKKWSGTSDELFDTVFLMQHIPNFDATLNMDVNLLHTQRAIHSIDFAFKLTLEPTRSTLLAHAEFNPTRITWAEAKELLHEFNFTLSRLQNAVQENLPISELWELSPSQLGNIELSSFGKLENLPFELLHHAFEERAGRHPGVRAVEFEGSWLSYGELNDMANALAAKLIDIGVGVNCRVAVIMDRCLEFPLGLLAVLKVGAAVMPLDASFPVSRLRRVISDATATAALTTPLHSSTLTIASLGVHVESVSIDKLRQEAFETRFESPMVEASGNDEAVVLFTSGSTGRPKGVVLLHKGVVNVIAYRTREFGMVEGARVLQFLAIGFDMSQWEIWGALSNGATLVLRGEDAFKALATVDVLICVPTGLGLLGSPSQYPKLKFVTLAGEPLPTSLKDLWAPAVRLTNCCGPSETTIISHSSLQHVNVN</sequence>
<dbReference type="GO" id="GO:0005737">
    <property type="term" value="C:cytoplasm"/>
    <property type="evidence" value="ECO:0007669"/>
    <property type="project" value="TreeGrafter"/>
</dbReference>
<comment type="similarity">
    <text evidence="1">Belongs to the ATP-dependent AMP-binding enzyme family.</text>
</comment>
<dbReference type="Pfam" id="PF00550">
    <property type="entry name" value="PP-binding"/>
    <property type="match status" value="1"/>
</dbReference>
<dbReference type="InterPro" id="IPR045851">
    <property type="entry name" value="AMP-bd_C_sf"/>
</dbReference>
<comment type="caution">
    <text evidence="10">The sequence shown here is derived from an EMBL/GenBank/DDBJ whole genome shotgun (WGS) entry which is preliminary data.</text>
</comment>
<dbReference type="FunFam" id="3.40.50.12780:FF:000013">
    <property type="entry name" value="Long-chain-fatty-acid--AMP ligase FadD32"/>
    <property type="match status" value="1"/>
</dbReference>
<dbReference type="Pfam" id="PF23024">
    <property type="entry name" value="AMP-dom_DIP2-like"/>
    <property type="match status" value="1"/>
</dbReference>
<dbReference type="GO" id="GO:0008610">
    <property type="term" value="P:lipid biosynthetic process"/>
    <property type="evidence" value="ECO:0007669"/>
    <property type="project" value="InterPro"/>
</dbReference>
<keyword evidence="3" id="KW-0597">Phosphoprotein</keyword>